<feature type="region of interest" description="Disordered" evidence="1">
    <location>
        <begin position="73"/>
        <end position="94"/>
    </location>
</feature>
<sequence>MKTLKASALLVGLVLTLILSSCGPSYVGVRTGYGPNYGPAYGYGPGYYRPRRVIVTPPPRVVYRSYPRYYRSAPPAYGRHYDGGRSRGPRSYRR</sequence>
<dbReference type="Proteomes" id="UP000181790">
    <property type="component" value="Unassembled WGS sequence"/>
</dbReference>
<comment type="caution">
    <text evidence="2">The sequence shown here is derived from an EMBL/GenBank/DDBJ whole genome shotgun (WGS) entry which is preliminary data.</text>
</comment>
<evidence type="ECO:0000313" key="3">
    <source>
        <dbReference type="Proteomes" id="UP000181790"/>
    </source>
</evidence>
<protein>
    <recommendedName>
        <fullName evidence="4">Neuropeptide-like protein 29</fullName>
    </recommendedName>
</protein>
<organism evidence="2 3">
    <name type="scientific">Arsenicibacter rosenii</name>
    <dbReference type="NCBI Taxonomy" id="1750698"/>
    <lineage>
        <taxon>Bacteria</taxon>
        <taxon>Pseudomonadati</taxon>
        <taxon>Bacteroidota</taxon>
        <taxon>Cytophagia</taxon>
        <taxon>Cytophagales</taxon>
        <taxon>Spirosomataceae</taxon>
        <taxon>Arsenicibacter</taxon>
    </lineage>
</organism>
<keyword evidence="3" id="KW-1185">Reference proteome</keyword>
<dbReference type="EMBL" id="MORL01000009">
    <property type="protein sequence ID" value="OIN57975.1"/>
    <property type="molecule type" value="Genomic_DNA"/>
</dbReference>
<gene>
    <name evidence="2" type="ORF">BLX24_17970</name>
</gene>
<dbReference type="RefSeq" id="WP_071504565.1">
    <property type="nucleotide sequence ID" value="NZ_MORL01000009.1"/>
</dbReference>
<evidence type="ECO:0000313" key="2">
    <source>
        <dbReference type="EMBL" id="OIN57975.1"/>
    </source>
</evidence>
<dbReference type="PROSITE" id="PS51257">
    <property type="entry name" value="PROKAR_LIPOPROTEIN"/>
    <property type="match status" value="1"/>
</dbReference>
<proteinExistence type="predicted"/>
<evidence type="ECO:0008006" key="4">
    <source>
        <dbReference type="Google" id="ProtNLM"/>
    </source>
</evidence>
<accession>A0A1S2VIA2</accession>
<name>A0A1S2VIA2_9BACT</name>
<reference evidence="2 3" key="1">
    <citation type="submission" date="2016-10" db="EMBL/GenBank/DDBJ databases">
        <title>Arsenicibacter rosenii gen. nov., sp. nov., an efficient arsenic-methylating bacterium isolated from an arsenic-contaminated paddy soil.</title>
        <authorList>
            <person name="Huang K."/>
        </authorList>
    </citation>
    <scope>NUCLEOTIDE SEQUENCE [LARGE SCALE GENOMIC DNA]</scope>
    <source>
        <strain evidence="2 3">SM-1</strain>
    </source>
</reference>
<evidence type="ECO:0000256" key="1">
    <source>
        <dbReference type="SAM" id="MobiDB-lite"/>
    </source>
</evidence>
<dbReference type="AlphaFoldDB" id="A0A1S2VIA2"/>